<dbReference type="AlphaFoldDB" id="A0A0E9PHH9"/>
<sequence>MSLPTVHTVPHCCHLRHIKQHFGKKIMILDNGDLLSNPGSAVRFLIC</sequence>
<reference evidence="1" key="2">
    <citation type="journal article" date="2015" name="Fish Shellfish Immunol.">
        <title>Early steps in the European eel (Anguilla anguilla)-Vibrio vulnificus interaction in the gills: Role of the RtxA13 toxin.</title>
        <authorList>
            <person name="Callol A."/>
            <person name="Pajuelo D."/>
            <person name="Ebbesson L."/>
            <person name="Teles M."/>
            <person name="MacKenzie S."/>
            <person name="Amaro C."/>
        </authorList>
    </citation>
    <scope>NUCLEOTIDE SEQUENCE</scope>
</reference>
<protein>
    <submittedName>
        <fullName evidence="1">Uncharacterized protein</fullName>
    </submittedName>
</protein>
<name>A0A0E9PHH9_ANGAN</name>
<accession>A0A0E9PHH9</accession>
<proteinExistence type="predicted"/>
<evidence type="ECO:0000313" key="1">
    <source>
        <dbReference type="EMBL" id="JAH03722.1"/>
    </source>
</evidence>
<reference evidence="1" key="1">
    <citation type="submission" date="2014-11" db="EMBL/GenBank/DDBJ databases">
        <authorList>
            <person name="Amaro Gonzalez C."/>
        </authorList>
    </citation>
    <scope>NUCLEOTIDE SEQUENCE</scope>
</reference>
<organism evidence="1">
    <name type="scientific">Anguilla anguilla</name>
    <name type="common">European freshwater eel</name>
    <name type="synonym">Muraena anguilla</name>
    <dbReference type="NCBI Taxonomy" id="7936"/>
    <lineage>
        <taxon>Eukaryota</taxon>
        <taxon>Metazoa</taxon>
        <taxon>Chordata</taxon>
        <taxon>Craniata</taxon>
        <taxon>Vertebrata</taxon>
        <taxon>Euteleostomi</taxon>
        <taxon>Actinopterygii</taxon>
        <taxon>Neopterygii</taxon>
        <taxon>Teleostei</taxon>
        <taxon>Anguilliformes</taxon>
        <taxon>Anguillidae</taxon>
        <taxon>Anguilla</taxon>
    </lineage>
</organism>
<dbReference type="EMBL" id="GBXM01104855">
    <property type="protein sequence ID" value="JAH03722.1"/>
    <property type="molecule type" value="Transcribed_RNA"/>
</dbReference>